<gene>
    <name evidence="1" type="ORF">NF867_14315</name>
</gene>
<evidence type="ECO:0000313" key="2">
    <source>
        <dbReference type="Proteomes" id="UP001155182"/>
    </source>
</evidence>
<keyword evidence="2" id="KW-1185">Reference proteome</keyword>
<evidence type="ECO:0008006" key="3">
    <source>
        <dbReference type="Google" id="ProtNLM"/>
    </source>
</evidence>
<reference evidence="1" key="1">
    <citation type="submission" date="2022-06" db="EMBL/GenBank/DDBJ databases">
        <title>Solitalea sp. MAHUQ-68 isolated from rhizospheric soil.</title>
        <authorList>
            <person name="Huq M.A."/>
        </authorList>
    </citation>
    <scope>NUCLEOTIDE SEQUENCE</scope>
    <source>
        <strain evidence="1">MAHUQ-68</strain>
    </source>
</reference>
<name>A0A9X2JD09_9SPHI</name>
<comment type="caution">
    <text evidence="1">The sequence shown here is derived from an EMBL/GenBank/DDBJ whole genome shotgun (WGS) entry which is preliminary data.</text>
</comment>
<dbReference type="AlphaFoldDB" id="A0A9X2JD09"/>
<dbReference type="EMBL" id="JAMWYS010000052">
    <property type="protein sequence ID" value="MCO4294037.1"/>
    <property type="molecule type" value="Genomic_DNA"/>
</dbReference>
<organism evidence="1 2">
    <name type="scientific">Solitalea agri</name>
    <dbReference type="NCBI Taxonomy" id="2953739"/>
    <lineage>
        <taxon>Bacteria</taxon>
        <taxon>Pseudomonadati</taxon>
        <taxon>Bacteroidota</taxon>
        <taxon>Sphingobacteriia</taxon>
        <taxon>Sphingobacteriales</taxon>
        <taxon>Sphingobacteriaceae</taxon>
        <taxon>Solitalea</taxon>
    </lineage>
</organism>
<dbReference type="Proteomes" id="UP001155182">
    <property type="component" value="Unassembled WGS sequence"/>
</dbReference>
<dbReference type="RefSeq" id="WP_252588866.1">
    <property type="nucleotide sequence ID" value="NZ_JAMWYS010000052.1"/>
</dbReference>
<accession>A0A9X2JD09</accession>
<evidence type="ECO:0000313" key="1">
    <source>
        <dbReference type="EMBL" id="MCO4294037.1"/>
    </source>
</evidence>
<sequence length="107" mass="12410">MKITHLKYMLLFIILFINACKENRQLIVLNNESWNRIVDRAKKEEKGIILISNKSGCSICEEFESDLIRKTNFRNELAENFLIARIDQNAIGGEWLTRVLGDTGFYG</sequence>
<protein>
    <recommendedName>
        <fullName evidence="3">Thioredoxin family protein</fullName>
    </recommendedName>
</protein>
<dbReference type="Gene3D" id="3.40.30.10">
    <property type="entry name" value="Glutaredoxin"/>
    <property type="match status" value="1"/>
</dbReference>
<proteinExistence type="predicted"/>